<dbReference type="InterPro" id="IPR014746">
    <property type="entry name" value="Gln_synth/guanido_kin_cat_dom"/>
</dbReference>
<gene>
    <name evidence="1" type="ORF">G3I39_27730</name>
</gene>
<keyword evidence="1" id="KW-0436">Ligase</keyword>
<comment type="caution">
    <text evidence="1">The sequence shown here is derived from an EMBL/GenBank/DDBJ whole genome shotgun (WGS) entry which is preliminary data.</text>
</comment>
<evidence type="ECO:0000313" key="2">
    <source>
        <dbReference type="Proteomes" id="UP000471648"/>
    </source>
</evidence>
<dbReference type="GO" id="GO:0016879">
    <property type="term" value="F:ligase activity, forming carbon-nitrogen bonds"/>
    <property type="evidence" value="ECO:0007669"/>
    <property type="project" value="TreeGrafter"/>
</dbReference>
<feature type="non-terminal residue" evidence="1">
    <location>
        <position position="78"/>
    </location>
</feature>
<protein>
    <submittedName>
        <fullName evidence="1">Glutamate--cysteine ligase</fullName>
    </submittedName>
</protein>
<name>A0A6N9VIF8_STRMI</name>
<dbReference type="InterPro" id="IPR050141">
    <property type="entry name" value="GCL_type2/YbdK_subfam"/>
</dbReference>
<dbReference type="SUPFAM" id="SSF55931">
    <property type="entry name" value="Glutamine synthetase/guanido kinase"/>
    <property type="match status" value="1"/>
</dbReference>
<dbReference type="EMBL" id="JAAGME010001165">
    <property type="protein sequence ID" value="NEB70819.1"/>
    <property type="molecule type" value="Genomic_DNA"/>
</dbReference>
<dbReference type="PANTHER" id="PTHR36510">
    <property type="entry name" value="GLUTAMATE--CYSTEINE LIGASE 2-RELATED"/>
    <property type="match status" value="1"/>
</dbReference>
<accession>A0A6N9VIF8</accession>
<feature type="non-terminal residue" evidence="1">
    <location>
        <position position="1"/>
    </location>
</feature>
<organism evidence="1 2">
    <name type="scientific">Streptomyces microflavus</name>
    <name type="common">Streptomyces lipmanii</name>
    <dbReference type="NCBI Taxonomy" id="1919"/>
    <lineage>
        <taxon>Bacteria</taxon>
        <taxon>Bacillati</taxon>
        <taxon>Actinomycetota</taxon>
        <taxon>Actinomycetes</taxon>
        <taxon>Kitasatosporales</taxon>
        <taxon>Streptomycetaceae</taxon>
        <taxon>Streptomyces</taxon>
    </lineage>
</organism>
<evidence type="ECO:0000313" key="1">
    <source>
        <dbReference type="EMBL" id="NEB70819.1"/>
    </source>
</evidence>
<dbReference type="AlphaFoldDB" id="A0A6N9VIF8"/>
<reference evidence="1 2" key="1">
    <citation type="submission" date="2020-01" db="EMBL/GenBank/DDBJ databases">
        <title>Insect and environment-associated Actinomycetes.</title>
        <authorList>
            <person name="Currrie C."/>
            <person name="Chevrette M."/>
            <person name="Carlson C."/>
            <person name="Stubbendieck R."/>
            <person name="Wendt-Pienkowski E."/>
        </authorList>
    </citation>
    <scope>NUCLEOTIDE SEQUENCE [LARGE SCALE GENOMIC DNA]</scope>
    <source>
        <strain evidence="1 2">SID14438</strain>
    </source>
</reference>
<proteinExistence type="predicted"/>
<dbReference type="Proteomes" id="UP000471648">
    <property type="component" value="Unassembled WGS sequence"/>
</dbReference>
<dbReference type="PANTHER" id="PTHR36510:SF3">
    <property type="entry name" value="CONSERVED PROTEIN"/>
    <property type="match status" value="1"/>
</dbReference>
<dbReference type="Gene3D" id="3.30.590.20">
    <property type="match status" value="1"/>
</dbReference>
<sequence>RWNRPVYGVADGVPHLRVENRVLPAGPTVVDVVANAAFYYGLVRALAESRTPVWTKLPFEAAEANFDAACRYGIDARL</sequence>